<evidence type="ECO:0000256" key="15">
    <source>
        <dbReference type="ARBA" id="ARBA00023326"/>
    </source>
</evidence>
<dbReference type="GO" id="GO:0005886">
    <property type="term" value="C:plasma membrane"/>
    <property type="evidence" value="ECO:0007669"/>
    <property type="project" value="UniProtKB-SubCell"/>
</dbReference>
<sequence>MYSQANGQSHSTDLLDYYDHIPPAHRISAFSSLSGQQQNIPMSATAGSSVEHLAPDSYSDTPVRTRPHFGDRRGDFVEAPHVQEKNRSSRSRRRWIIGGIAVVGVAALVGIVAGVIVSRTKSSSSSSSSSNDDTISSDPSRFTKDSSLKQSFWGIAYTPEGTLYPDCGAKQTDVITDIQLLSQLTTRIRLYGADCNTTALVLNAIKLTQVNMSVYIANYPQSDDNGEAYNRQRDAIKSAIETYGSDHIAGVTVGNEFILNYLNANSGTDPNSAVGNAGAKILNQYIADTKSMLSDLSLSSMKIGNADAGSYFNNLVLEQVNYGMANVHPWFANVSIDQAAGWTSDFFLTNDVALSQKLPNTPEMSIAETGWPTKSSDVGNESNGPSTASEENLQKFLNTFVCQANANGTEYFFFEFFDEKWKDDKYGGVEVQVVPPENNKLNVKNDRVPIASHRFDQTGLSVEWDDKDIVFFKLGHAAIACLFDPEPLLPLPPLPPSTQNPHVHLHLHLHLQPQADPEIKQPLHPSIISRLDPDYISFHNKYILHAPPPDTLPWDPIKMRGTPAYAVGMRKPLEVGKIEDFEFGNLGRKVRVRARAYTPHGEAPMAGWPIIIYFHGGGWTLGGIDSEQSILTNFCVGAKCVALTVDYRLAPEHKFPAAVEDAIEALQWVITEGEDLLHIDTSNIAIGGQSAGGNLSAVLALKSVEDSFNTPPLPHPLKLQLLIVPVLDLTASEAPGGRWERNKHAPFLTPNRTRWFKKMYFDDEEDSSFKWEASPIFAPDELLRKVPKAWIGAGEFDVLCDDAQAYAERLKECGVEVECVVYEGGTHINFMLDGALRT</sequence>
<evidence type="ECO:0000256" key="5">
    <source>
        <dbReference type="ARBA" id="ARBA00012780"/>
    </source>
</evidence>
<dbReference type="OrthoDB" id="68336at2759"/>
<keyword evidence="14" id="KW-0961">Cell wall biogenesis/degradation</keyword>
<keyword evidence="6" id="KW-1003">Cell membrane</keyword>
<keyword evidence="7" id="KW-0134">Cell wall</keyword>
<protein>
    <recommendedName>
        <fullName evidence="5">glucan endo-1,3-beta-D-glucosidase</fullName>
        <ecNumber evidence="5">3.2.1.39</ecNumber>
    </recommendedName>
    <alternativeName>
        <fullName evidence="18">Endo-1,3-beta-glucanase btgC</fullName>
    </alternativeName>
    <alternativeName>
        <fullName evidence="17">Laminarinase btgC</fullName>
    </alternativeName>
</protein>
<reference evidence="23 24" key="1">
    <citation type="journal article" date="2020" name="ISME J.">
        <title>Uncovering the hidden diversity of litter-decomposition mechanisms in mushroom-forming fungi.</title>
        <authorList>
            <person name="Floudas D."/>
            <person name="Bentzer J."/>
            <person name="Ahren D."/>
            <person name="Johansson T."/>
            <person name="Persson P."/>
            <person name="Tunlid A."/>
        </authorList>
    </citation>
    <scope>NUCLEOTIDE SEQUENCE [LARGE SCALE GENOMIC DNA]</scope>
    <source>
        <strain evidence="23 24">CBS 406.79</strain>
    </source>
</reference>
<dbReference type="GO" id="GO:0009986">
    <property type="term" value="C:cell surface"/>
    <property type="evidence" value="ECO:0007669"/>
    <property type="project" value="TreeGrafter"/>
</dbReference>
<evidence type="ECO:0000256" key="2">
    <source>
        <dbReference type="ARBA" id="ARBA00004191"/>
    </source>
</evidence>
<evidence type="ECO:0000256" key="6">
    <source>
        <dbReference type="ARBA" id="ARBA00022475"/>
    </source>
</evidence>
<evidence type="ECO:0000256" key="21">
    <source>
        <dbReference type="SAM" id="Phobius"/>
    </source>
</evidence>
<dbReference type="Gene3D" id="3.20.20.80">
    <property type="entry name" value="Glycosidases"/>
    <property type="match status" value="2"/>
</dbReference>
<feature type="compositionally biased region" description="Polar residues" evidence="20">
    <location>
        <begin position="38"/>
        <end position="48"/>
    </location>
</feature>
<keyword evidence="13" id="KW-0119">Carbohydrate metabolism</keyword>
<accession>A0A8H5H9U2</accession>
<dbReference type="InterPro" id="IPR017853">
    <property type="entry name" value="GH"/>
</dbReference>
<dbReference type="GO" id="GO:0042973">
    <property type="term" value="F:glucan endo-1,3-beta-D-glucosidase activity"/>
    <property type="evidence" value="ECO:0007669"/>
    <property type="project" value="UniProtKB-EC"/>
</dbReference>
<feature type="domain" description="Alpha/beta hydrolase fold-3" evidence="22">
    <location>
        <begin position="611"/>
        <end position="827"/>
    </location>
</feature>
<dbReference type="PANTHER" id="PTHR16631:SF17">
    <property type="entry name" value="GLUCAN ENDO-1,3-BETA-GLUCOSIDASE BTGC"/>
    <property type="match status" value="1"/>
</dbReference>
<comment type="function">
    <text evidence="16">Glucanases play a role in cell expansion during growth, in cell-cell fusion during mating, and in spore release during sporulation. This enzyme may be involved in beta-glucan degradation. Active on laminarin and lichenan.</text>
</comment>
<dbReference type="GO" id="GO:0071555">
    <property type="term" value="P:cell wall organization"/>
    <property type="evidence" value="ECO:0007669"/>
    <property type="project" value="UniProtKB-KW"/>
</dbReference>
<dbReference type="Proteomes" id="UP000518752">
    <property type="component" value="Unassembled WGS sequence"/>
</dbReference>
<dbReference type="GO" id="GO:0005576">
    <property type="term" value="C:extracellular region"/>
    <property type="evidence" value="ECO:0007669"/>
    <property type="project" value="TreeGrafter"/>
</dbReference>
<keyword evidence="9" id="KW-0732">Signal</keyword>
<organism evidence="23 24">
    <name type="scientific">Collybiopsis confluens</name>
    <dbReference type="NCBI Taxonomy" id="2823264"/>
    <lineage>
        <taxon>Eukaryota</taxon>
        <taxon>Fungi</taxon>
        <taxon>Dikarya</taxon>
        <taxon>Basidiomycota</taxon>
        <taxon>Agaricomycotina</taxon>
        <taxon>Agaricomycetes</taxon>
        <taxon>Agaricomycetidae</taxon>
        <taxon>Agaricales</taxon>
        <taxon>Marasmiineae</taxon>
        <taxon>Omphalotaceae</taxon>
        <taxon>Collybiopsis</taxon>
    </lineage>
</organism>
<dbReference type="Gene3D" id="3.40.50.1820">
    <property type="entry name" value="alpha/beta hydrolase"/>
    <property type="match status" value="1"/>
</dbReference>
<dbReference type="Pfam" id="PF07859">
    <property type="entry name" value="Abhydrolase_3"/>
    <property type="match status" value="1"/>
</dbReference>
<name>A0A8H5H9U2_9AGAR</name>
<keyword evidence="21" id="KW-0812">Transmembrane</keyword>
<keyword evidence="11 21" id="KW-0472">Membrane</keyword>
<evidence type="ECO:0000256" key="13">
    <source>
        <dbReference type="ARBA" id="ARBA00023277"/>
    </source>
</evidence>
<keyword evidence="10" id="KW-0378">Hydrolase</keyword>
<evidence type="ECO:0000256" key="8">
    <source>
        <dbReference type="ARBA" id="ARBA00022525"/>
    </source>
</evidence>
<dbReference type="GO" id="GO:0000272">
    <property type="term" value="P:polysaccharide catabolic process"/>
    <property type="evidence" value="ECO:0007669"/>
    <property type="project" value="UniProtKB-KW"/>
</dbReference>
<evidence type="ECO:0000256" key="4">
    <source>
        <dbReference type="ARBA" id="ARBA00008773"/>
    </source>
</evidence>
<comment type="subcellular location">
    <subcellularLocation>
        <location evidence="3">Cell membrane</location>
        <topology evidence="3">Single-pass type II membrane protein</topology>
    </subcellularLocation>
    <subcellularLocation>
        <location evidence="2">Secreted</location>
        <location evidence="2">Cell wall</location>
    </subcellularLocation>
</comment>
<dbReference type="InterPro" id="IPR050732">
    <property type="entry name" value="Beta-glucan_modifiers"/>
</dbReference>
<keyword evidence="24" id="KW-1185">Reference proteome</keyword>
<evidence type="ECO:0000256" key="11">
    <source>
        <dbReference type="ARBA" id="ARBA00023136"/>
    </source>
</evidence>
<dbReference type="EMBL" id="JAACJN010000069">
    <property type="protein sequence ID" value="KAF5379591.1"/>
    <property type="molecule type" value="Genomic_DNA"/>
</dbReference>
<dbReference type="Pfam" id="PF00332">
    <property type="entry name" value="Glyco_hydro_17"/>
    <property type="match status" value="1"/>
</dbReference>
<evidence type="ECO:0000256" key="18">
    <source>
        <dbReference type="ARBA" id="ARBA00043078"/>
    </source>
</evidence>
<comment type="caution">
    <text evidence="23">The sequence shown here is derived from an EMBL/GenBank/DDBJ whole genome shotgun (WGS) entry which is preliminary data.</text>
</comment>
<evidence type="ECO:0000256" key="1">
    <source>
        <dbReference type="ARBA" id="ARBA00000382"/>
    </source>
</evidence>
<keyword evidence="21" id="KW-1133">Transmembrane helix</keyword>
<keyword evidence="15" id="KW-0624">Polysaccharide degradation</keyword>
<dbReference type="EC" id="3.2.1.39" evidence="5"/>
<feature type="compositionally biased region" description="Polar residues" evidence="20">
    <location>
        <begin position="372"/>
        <end position="389"/>
    </location>
</feature>
<feature type="compositionally biased region" description="Low complexity" evidence="20">
    <location>
        <begin position="121"/>
        <end position="140"/>
    </location>
</feature>
<keyword evidence="12" id="KW-0325">Glycoprotein</keyword>
<evidence type="ECO:0000256" key="3">
    <source>
        <dbReference type="ARBA" id="ARBA00004401"/>
    </source>
</evidence>
<feature type="transmembrane region" description="Helical" evidence="21">
    <location>
        <begin position="95"/>
        <end position="117"/>
    </location>
</feature>
<gene>
    <name evidence="23" type="ORF">D9757_009284</name>
</gene>
<dbReference type="InterPro" id="IPR029058">
    <property type="entry name" value="AB_hydrolase_fold"/>
</dbReference>
<evidence type="ECO:0000256" key="9">
    <source>
        <dbReference type="ARBA" id="ARBA00022729"/>
    </source>
</evidence>
<keyword evidence="8" id="KW-0964">Secreted</keyword>
<dbReference type="SUPFAM" id="SSF53474">
    <property type="entry name" value="alpha/beta-Hydrolases"/>
    <property type="match status" value="1"/>
</dbReference>
<comment type="catalytic activity">
    <reaction evidence="1">
        <text>Hydrolysis of (1-&gt;3)-beta-D-glucosidic linkages in (1-&gt;3)-beta-D-glucans.</text>
        <dbReference type="EC" id="3.2.1.39"/>
    </reaction>
</comment>
<evidence type="ECO:0000256" key="12">
    <source>
        <dbReference type="ARBA" id="ARBA00023180"/>
    </source>
</evidence>
<feature type="region of interest" description="Disordered" evidence="20">
    <location>
        <begin position="38"/>
        <end position="74"/>
    </location>
</feature>
<evidence type="ECO:0000256" key="16">
    <source>
        <dbReference type="ARBA" id="ARBA00037649"/>
    </source>
</evidence>
<evidence type="ECO:0000313" key="23">
    <source>
        <dbReference type="EMBL" id="KAF5379591.1"/>
    </source>
</evidence>
<evidence type="ECO:0000313" key="24">
    <source>
        <dbReference type="Proteomes" id="UP000518752"/>
    </source>
</evidence>
<evidence type="ECO:0000259" key="22">
    <source>
        <dbReference type="Pfam" id="PF07859"/>
    </source>
</evidence>
<comment type="similarity">
    <text evidence="4 19">Belongs to the glycosyl hydrolase 17 family.</text>
</comment>
<evidence type="ECO:0000256" key="7">
    <source>
        <dbReference type="ARBA" id="ARBA00022512"/>
    </source>
</evidence>
<evidence type="ECO:0000256" key="20">
    <source>
        <dbReference type="SAM" id="MobiDB-lite"/>
    </source>
</evidence>
<feature type="region of interest" description="Disordered" evidence="20">
    <location>
        <begin position="121"/>
        <end position="145"/>
    </location>
</feature>
<evidence type="ECO:0000256" key="17">
    <source>
        <dbReference type="ARBA" id="ARBA00042373"/>
    </source>
</evidence>
<dbReference type="InterPro" id="IPR013094">
    <property type="entry name" value="AB_hydrolase_3"/>
</dbReference>
<evidence type="ECO:0000256" key="14">
    <source>
        <dbReference type="ARBA" id="ARBA00023316"/>
    </source>
</evidence>
<dbReference type="AlphaFoldDB" id="A0A8H5H9U2"/>
<evidence type="ECO:0000256" key="10">
    <source>
        <dbReference type="ARBA" id="ARBA00022801"/>
    </source>
</evidence>
<dbReference type="PANTHER" id="PTHR16631">
    <property type="entry name" value="GLUCAN 1,3-BETA-GLUCOSIDASE"/>
    <property type="match status" value="1"/>
</dbReference>
<feature type="region of interest" description="Disordered" evidence="20">
    <location>
        <begin position="366"/>
        <end position="389"/>
    </location>
</feature>
<evidence type="ECO:0000256" key="19">
    <source>
        <dbReference type="RuleBase" id="RU004335"/>
    </source>
</evidence>
<dbReference type="InterPro" id="IPR000490">
    <property type="entry name" value="Glyco_hydro_17"/>
</dbReference>
<dbReference type="SUPFAM" id="SSF51445">
    <property type="entry name" value="(Trans)glycosidases"/>
    <property type="match status" value="1"/>
</dbReference>
<proteinExistence type="inferred from homology"/>
<dbReference type="GO" id="GO:0009277">
    <property type="term" value="C:fungal-type cell wall"/>
    <property type="evidence" value="ECO:0007669"/>
    <property type="project" value="TreeGrafter"/>
</dbReference>